<sequence length="346" mass="36432">MNFGKSLRGTVLACALLVWPATMTLAQSGQGERYQPRSERGRLAAELVRRWAGHVQQVYGTAPQRWAQSMAPTFARAPLANLRHAAQMTDYTAMMAAASEPYAHRSAPGAAKAPSPTPAAAVPSERLLYTMLAPCRLADTRTVAQRMSAGEARSFNLQSLTSQGGSQFGCNIPSDASAVTLNITVVNPDIAGYLTVFPTGATRPLASSLNYRTGDVVGNEIIARLGGDPFPTFSVYSYAGADLVIDVAGYFSAAKGEPLDCQQVSSNYINVAAGAVVSAVSPVCPAGYTATGGGCSSNVYPSIEELYFFSFGPQASGSYACQARNRGSNNNVTIRAEAMCCRLPGR</sequence>
<feature type="chain" id="PRO_5016903474" evidence="1">
    <location>
        <begin position="27"/>
        <end position="346"/>
    </location>
</feature>
<dbReference type="RefSeq" id="WP_115857636.1">
    <property type="nucleotide sequence ID" value="NZ_QTSU01000001.1"/>
</dbReference>
<reference evidence="2 3" key="1">
    <citation type="submission" date="2018-08" db="EMBL/GenBank/DDBJ databases">
        <title>Lysobacter sp. zong2l5, whole genome shotgun sequence.</title>
        <authorList>
            <person name="Zhang X."/>
            <person name="Feng G."/>
            <person name="Zhu H."/>
        </authorList>
    </citation>
    <scope>NUCLEOTIDE SEQUENCE [LARGE SCALE GENOMIC DNA]</scope>
    <source>
        <strain evidence="3">zong2l5</strain>
    </source>
</reference>
<keyword evidence="1" id="KW-0732">Signal</keyword>
<name>A0A371K2P9_9GAMM</name>
<organism evidence="2 3">
    <name type="scientific">Lysobacter silvisoli</name>
    <dbReference type="NCBI Taxonomy" id="2293254"/>
    <lineage>
        <taxon>Bacteria</taxon>
        <taxon>Pseudomonadati</taxon>
        <taxon>Pseudomonadota</taxon>
        <taxon>Gammaproteobacteria</taxon>
        <taxon>Lysobacterales</taxon>
        <taxon>Lysobacteraceae</taxon>
        <taxon>Lysobacter</taxon>
    </lineage>
</organism>
<evidence type="ECO:0000313" key="3">
    <source>
        <dbReference type="Proteomes" id="UP000264492"/>
    </source>
</evidence>
<accession>A0A371K2P9</accession>
<dbReference type="EMBL" id="QTSU01000001">
    <property type="protein sequence ID" value="RDZ28193.1"/>
    <property type="molecule type" value="Genomic_DNA"/>
</dbReference>
<protein>
    <submittedName>
        <fullName evidence="2">Uncharacterized protein</fullName>
    </submittedName>
</protein>
<dbReference type="AlphaFoldDB" id="A0A371K2P9"/>
<dbReference type="OrthoDB" id="6057456at2"/>
<evidence type="ECO:0000256" key="1">
    <source>
        <dbReference type="SAM" id="SignalP"/>
    </source>
</evidence>
<keyword evidence="3" id="KW-1185">Reference proteome</keyword>
<feature type="signal peptide" evidence="1">
    <location>
        <begin position="1"/>
        <end position="26"/>
    </location>
</feature>
<evidence type="ECO:0000313" key="2">
    <source>
        <dbReference type="EMBL" id="RDZ28193.1"/>
    </source>
</evidence>
<gene>
    <name evidence="2" type="ORF">DX914_03345</name>
</gene>
<dbReference type="Proteomes" id="UP000264492">
    <property type="component" value="Unassembled WGS sequence"/>
</dbReference>
<proteinExistence type="predicted"/>
<comment type="caution">
    <text evidence="2">The sequence shown here is derived from an EMBL/GenBank/DDBJ whole genome shotgun (WGS) entry which is preliminary data.</text>
</comment>